<feature type="domain" description="TonB-dependent receptor-like beta-barrel" evidence="15">
    <location>
        <begin position="372"/>
        <end position="784"/>
    </location>
</feature>
<evidence type="ECO:0000313" key="17">
    <source>
        <dbReference type="EMBL" id="OAM90070.1"/>
    </source>
</evidence>
<dbReference type="InterPro" id="IPR039426">
    <property type="entry name" value="TonB-dep_rcpt-like"/>
</dbReference>
<name>A0A178IJK6_9BACT</name>
<keyword evidence="9 13" id="KW-0798">TonB box</keyword>
<dbReference type="EMBL" id="LRRQ01000075">
    <property type="protein sequence ID" value="OAM90070.1"/>
    <property type="molecule type" value="Genomic_DNA"/>
</dbReference>
<evidence type="ECO:0000256" key="2">
    <source>
        <dbReference type="ARBA" id="ARBA00022448"/>
    </source>
</evidence>
<gene>
    <name evidence="17" type="ORF">AW736_09825</name>
</gene>
<proteinExistence type="inferred from homology"/>
<keyword evidence="7" id="KW-0408">Iron</keyword>
<dbReference type="GO" id="GO:0009279">
    <property type="term" value="C:cell outer membrane"/>
    <property type="evidence" value="ECO:0007669"/>
    <property type="project" value="UniProtKB-SubCell"/>
</dbReference>
<dbReference type="InterPro" id="IPR037066">
    <property type="entry name" value="Plug_dom_sf"/>
</dbReference>
<dbReference type="STRING" id="1184151.AW736_09825"/>
<comment type="similarity">
    <text evidence="12 13">Belongs to the TonB-dependent receptor family.</text>
</comment>
<dbReference type="AlphaFoldDB" id="A0A178IJK6"/>
<dbReference type="OrthoDB" id="175046at2"/>
<comment type="subcellular location">
    <subcellularLocation>
        <location evidence="1 12">Cell outer membrane</location>
        <topology evidence="1 12">Multi-pass membrane protein</topology>
    </subcellularLocation>
</comment>
<organism evidence="17 18">
    <name type="scientific">Termitidicoccus mucosus</name>
    <dbReference type="NCBI Taxonomy" id="1184151"/>
    <lineage>
        <taxon>Bacteria</taxon>
        <taxon>Pseudomonadati</taxon>
        <taxon>Verrucomicrobiota</taxon>
        <taxon>Opitutia</taxon>
        <taxon>Opitutales</taxon>
        <taxon>Opitutaceae</taxon>
        <taxon>Termitidicoccus</taxon>
    </lineage>
</organism>
<evidence type="ECO:0000256" key="6">
    <source>
        <dbReference type="ARBA" id="ARBA00022729"/>
    </source>
</evidence>
<dbReference type="PANTHER" id="PTHR32552:SF68">
    <property type="entry name" value="FERRICHROME OUTER MEMBRANE TRANSPORTER_PHAGE RECEPTOR"/>
    <property type="match status" value="1"/>
</dbReference>
<evidence type="ECO:0000256" key="7">
    <source>
        <dbReference type="ARBA" id="ARBA00023004"/>
    </source>
</evidence>
<evidence type="ECO:0000259" key="16">
    <source>
        <dbReference type="Pfam" id="PF07715"/>
    </source>
</evidence>
<evidence type="ECO:0000256" key="10">
    <source>
        <dbReference type="ARBA" id="ARBA00023136"/>
    </source>
</evidence>
<keyword evidence="18" id="KW-1185">Reference proteome</keyword>
<protein>
    <recommendedName>
        <fullName evidence="19">TonB-dependent receptor plug domain-containing protein</fullName>
    </recommendedName>
</protein>
<feature type="chain" id="PRO_5008089006" description="TonB-dependent receptor plug domain-containing protein" evidence="14">
    <location>
        <begin position="27"/>
        <end position="810"/>
    </location>
</feature>
<keyword evidence="5 12" id="KW-0812">Transmembrane</keyword>
<evidence type="ECO:0000256" key="11">
    <source>
        <dbReference type="ARBA" id="ARBA00023237"/>
    </source>
</evidence>
<dbReference type="RefSeq" id="WP_068770101.1">
    <property type="nucleotide sequence ID" value="NZ_CP109796.1"/>
</dbReference>
<evidence type="ECO:0000256" key="9">
    <source>
        <dbReference type="ARBA" id="ARBA00023077"/>
    </source>
</evidence>
<keyword evidence="8" id="KW-0406">Ion transport</keyword>
<keyword evidence="4" id="KW-0410">Iron transport</keyword>
<reference evidence="17 18" key="1">
    <citation type="submission" date="2016-01" db="EMBL/GenBank/DDBJ databases">
        <title>High potential of lignocellulose degradation of a new Verrucomicrobia species.</title>
        <authorList>
            <person name="Wang Y."/>
            <person name="Shi Y."/>
            <person name="Qiu Z."/>
            <person name="Liu S."/>
            <person name="Yang H."/>
        </authorList>
    </citation>
    <scope>NUCLEOTIDE SEQUENCE [LARGE SCALE GENOMIC DNA]</scope>
    <source>
        <strain evidence="17 18">TSB47</strain>
    </source>
</reference>
<evidence type="ECO:0000256" key="14">
    <source>
        <dbReference type="SAM" id="SignalP"/>
    </source>
</evidence>
<evidence type="ECO:0000313" key="18">
    <source>
        <dbReference type="Proteomes" id="UP000078486"/>
    </source>
</evidence>
<evidence type="ECO:0000256" key="8">
    <source>
        <dbReference type="ARBA" id="ARBA00023065"/>
    </source>
</evidence>
<sequence>MNITPSHLARLAVILVLPLTFSPALPAQQTQSESPVAMPPPGADDEIIELTPFEVTGEPDPYAATRAVSATRFATEIQRVPVSLQVLTEQFMDDIGAVSLEEVFNHATSVTYDQTGSQEASGGNSYNVRGFKAPEARVNGFRGGGLYINRAVVDRMEIARGPQAVLYGQGSAGGTINTITKAPRFKQKGVAKLTLGSYQFEQWDLDLGGPITKNLAYRLVTQYHYNERLNDWHFMEDKVIYPALTWKAGKRVVVNVRYNHLERDTNRLNAPYNAYEYGLQDYYPTPTGVAPNDLDPILPGEDPSRTTQKGRYYVRELGRKVNLSGPYSRYQYDINSASGDISVRITDFLTYRGAAQYADTDRLVNDIVGEPNMYRYTARTGGASGRYRHRELNNEDIEMRHDFLFNFNREKFGLKILAGFEKSWLDYSRLEVETPTSSARVVPITGIYAEQLDKLWASRPGWSVASLLAAGTSELIGYPNDLSFTLPSYPDGYIGADGQFVRSPNGPPSLEKTVSTAYYATMMLDVLGDRLHVLGGIRYDDNDFTVITQTNNPAREFLYSEDFDIEKSSWQAGLTFDVTKTISLYSTYSTIFAPNNMSDRDNKPLGPQTGKGLDVGIKASLLRGKLTGSVVWFHTTRAGIPRSTREDANSPYYTYLSGKEQAQGVEIEINCQPLPGWRVMANVSFLDGEILSNDEDPRTEGWDLTGAPDTKVNLWTTYKFSRTFLKGLTVGFGLNHAASAPVHGGKWESYYMRTDAYTVYRASLSYPFRINNYRLTVGLRGENLFDKEYIERQWSWGKERTITGFLQVTF</sequence>
<dbReference type="GO" id="GO:0015344">
    <property type="term" value="F:siderophore uptake transmembrane transporter activity"/>
    <property type="evidence" value="ECO:0007669"/>
    <property type="project" value="TreeGrafter"/>
</dbReference>
<evidence type="ECO:0000256" key="5">
    <source>
        <dbReference type="ARBA" id="ARBA00022692"/>
    </source>
</evidence>
<dbReference type="Pfam" id="PF00593">
    <property type="entry name" value="TonB_dep_Rec_b-barrel"/>
    <property type="match status" value="1"/>
</dbReference>
<dbReference type="InterPro" id="IPR036942">
    <property type="entry name" value="Beta-barrel_TonB_sf"/>
</dbReference>
<evidence type="ECO:0000256" key="3">
    <source>
        <dbReference type="ARBA" id="ARBA00022452"/>
    </source>
</evidence>
<dbReference type="InterPro" id="IPR000531">
    <property type="entry name" value="Beta-barrel_TonB"/>
</dbReference>
<keyword evidence="2 12" id="KW-0813">Transport</keyword>
<dbReference type="InterPro" id="IPR012910">
    <property type="entry name" value="Plug_dom"/>
</dbReference>
<keyword evidence="3 12" id="KW-1134">Transmembrane beta strand</keyword>
<dbReference type="Pfam" id="PF07715">
    <property type="entry name" value="Plug"/>
    <property type="match status" value="1"/>
</dbReference>
<keyword evidence="11 12" id="KW-0998">Cell outer membrane</keyword>
<evidence type="ECO:0000259" key="15">
    <source>
        <dbReference type="Pfam" id="PF00593"/>
    </source>
</evidence>
<feature type="signal peptide" evidence="14">
    <location>
        <begin position="1"/>
        <end position="26"/>
    </location>
</feature>
<dbReference type="Proteomes" id="UP000078486">
    <property type="component" value="Unassembled WGS sequence"/>
</dbReference>
<dbReference type="Gene3D" id="2.40.170.20">
    <property type="entry name" value="TonB-dependent receptor, beta-barrel domain"/>
    <property type="match status" value="1"/>
</dbReference>
<accession>A0A178IJK6</accession>
<dbReference type="PANTHER" id="PTHR32552">
    <property type="entry name" value="FERRICHROME IRON RECEPTOR-RELATED"/>
    <property type="match status" value="1"/>
</dbReference>
<evidence type="ECO:0008006" key="19">
    <source>
        <dbReference type="Google" id="ProtNLM"/>
    </source>
</evidence>
<comment type="caution">
    <text evidence="17">The sequence shown here is derived from an EMBL/GenBank/DDBJ whole genome shotgun (WGS) entry which is preliminary data.</text>
</comment>
<dbReference type="SUPFAM" id="SSF56935">
    <property type="entry name" value="Porins"/>
    <property type="match status" value="1"/>
</dbReference>
<evidence type="ECO:0000256" key="1">
    <source>
        <dbReference type="ARBA" id="ARBA00004571"/>
    </source>
</evidence>
<dbReference type="PROSITE" id="PS52016">
    <property type="entry name" value="TONB_DEPENDENT_REC_3"/>
    <property type="match status" value="1"/>
</dbReference>
<keyword evidence="10 12" id="KW-0472">Membrane</keyword>
<evidence type="ECO:0000256" key="4">
    <source>
        <dbReference type="ARBA" id="ARBA00022496"/>
    </source>
</evidence>
<dbReference type="Gene3D" id="2.170.130.10">
    <property type="entry name" value="TonB-dependent receptor, plug domain"/>
    <property type="match status" value="1"/>
</dbReference>
<keyword evidence="6 14" id="KW-0732">Signal</keyword>
<evidence type="ECO:0000256" key="12">
    <source>
        <dbReference type="PROSITE-ProRule" id="PRU01360"/>
    </source>
</evidence>
<feature type="domain" description="TonB-dependent receptor plug" evidence="16">
    <location>
        <begin position="77"/>
        <end position="175"/>
    </location>
</feature>
<evidence type="ECO:0000256" key="13">
    <source>
        <dbReference type="RuleBase" id="RU003357"/>
    </source>
</evidence>